<dbReference type="GO" id="GO:0000981">
    <property type="term" value="F:DNA-binding transcription factor activity, RNA polymerase II-specific"/>
    <property type="evidence" value="ECO:0007669"/>
    <property type="project" value="TreeGrafter"/>
</dbReference>
<sequence>MGSISSNPPAKNLTGGRPKGSKNAKGRSIRKVSTLQDRHETQLSAPLSELAKDTTHVTIRETENWVHRSTETRRQEVTQRLRKIPRPMNSFLLYRKAYSGLAKEFLAQSHHCMLSIVIGKSWRMESQEIRYRFADLADIERKNHMEAHPSYKYSPKPRYLRENSRRDNKSLCIIDTSSATAQSRQETAASKVGNVWDSYSCQEALDRPTPGLIFSPDWTQCPQGFTYPSIRCSWENFLSDGVEMLDSVQPRYSLVGLPGALHLDLLEPQKPVSTPRAAATGWFEGQLLEMQDHPLSRTVGESPNYDPYHCIGQDAQIDRSYDPAASHDTVVG</sequence>
<evidence type="ECO:0000259" key="5">
    <source>
        <dbReference type="PROSITE" id="PS50118"/>
    </source>
</evidence>
<feature type="compositionally biased region" description="Basic residues" evidence="4">
    <location>
        <begin position="19"/>
        <end position="30"/>
    </location>
</feature>
<evidence type="ECO:0000256" key="1">
    <source>
        <dbReference type="ARBA" id="ARBA00023125"/>
    </source>
</evidence>
<dbReference type="CDD" id="cd01389">
    <property type="entry name" value="HMG-box_ROX1-like"/>
    <property type="match status" value="1"/>
</dbReference>
<dbReference type="AlphaFoldDB" id="A0A5N5WMS8"/>
<dbReference type="GO" id="GO:0000978">
    <property type="term" value="F:RNA polymerase II cis-regulatory region sequence-specific DNA binding"/>
    <property type="evidence" value="ECO:0007669"/>
    <property type="project" value="TreeGrafter"/>
</dbReference>
<name>A0A5N5WMS8_9EURO</name>
<evidence type="ECO:0000256" key="2">
    <source>
        <dbReference type="ARBA" id="ARBA00023242"/>
    </source>
</evidence>
<evidence type="ECO:0000313" key="7">
    <source>
        <dbReference type="Proteomes" id="UP000326565"/>
    </source>
</evidence>
<dbReference type="PROSITE" id="PS50118">
    <property type="entry name" value="HMG_BOX_2"/>
    <property type="match status" value="1"/>
</dbReference>
<dbReference type="InterPro" id="IPR009071">
    <property type="entry name" value="HMG_box_dom"/>
</dbReference>
<evidence type="ECO:0000313" key="6">
    <source>
        <dbReference type="EMBL" id="KAB8069851.1"/>
    </source>
</evidence>
<feature type="domain" description="HMG box" evidence="5">
    <location>
        <begin position="84"/>
        <end position="152"/>
    </location>
</feature>
<gene>
    <name evidence="6" type="ORF">BDV29DRAFT_161026</name>
</gene>
<dbReference type="Pfam" id="PF00505">
    <property type="entry name" value="HMG_box"/>
    <property type="match status" value="1"/>
</dbReference>
<dbReference type="SMART" id="SM00398">
    <property type="entry name" value="HMG"/>
    <property type="match status" value="1"/>
</dbReference>
<organism evidence="6 7">
    <name type="scientific">Aspergillus leporis</name>
    <dbReference type="NCBI Taxonomy" id="41062"/>
    <lineage>
        <taxon>Eukaryota</taxon>
        <taxon>Fungi</taxon>
        <taxon>Dikarya</taxon>
        <taxon>Ascomycota</taxon>
        <taxon>Pezizomycotina</taxon>
        <taxon>Eurotiomycetes</taxon>
        <taxon>Eurotiomycetidae</taxon>
        <taxon>Eurotiales</taxon>
        <taxon>Aspergillaceae</taxon>
        <taxon>Aspergillus</taxon>
        <taxon>Aspergillus subgen. Circumdati</taxon>
    </lineage>
</organism>
<dbReference type="Proteomes" id="UP000326565">
    <property type="component" value="Unassembled WGS sequence"/>
</dbReference>
<proteinExistence type="predicted"/>
<dbReference type="GO" id="GO:0005634">
    <property type="term" value="C:nucleus"/>
    <property type="evidence" value="ECO:0007669"/>
    <property type="project" value="UniProtKB-UniRule"/>
</dbReference>
<keyword evidence="7" id="KW-1185">Reference proteome</keyword>
<dbReference type="OrthoDB" id="4471361at2759"/>
<keyword evidence="1 3" id="KW-0238">DNA-binding</keyword>
<dbReference type="EMBL" id="ML732324">
    <property type="protein sequence ID" value="KAB8069851.1"/>
    <property type="molecule type" value="Genomic_DNA"/>
</dbReference>
<dbReference type="InterPro" id="IPR051356">
    <property type="entry name" value="SOX/SOX-like_TF"/>
</dbReference>
<keyword evidence="2 3" id="KW-0539">Nucleus</keyword>
<reference evidence="6 7" key="1">
    <citation type="submission" date="2019-04" db="EMBL/GenBank/DDBJ databases">
        <title>Friends and foes A comparative genomics study of 23 Aspergillus species from section Flavi.</title>
        <authorList>
            <consortium name="DOE Joint Genome Institute"/>
            <person name="Kjaerbolling I."/>
            <person name="Vesth T."/>
            <person name="Frisvad J.C."/>
            <person name="Nybo J.L."/>
            <person name="Theobald S."/>
            <person name="Kildgaard S."/>
            <person name="Isbrandt T."/>
            <person name="Kuo A."/>
            <person name="Sato A."/>
            <person name="Lyhne E.K."/>
            <person name="Kogle M.E."/>
            <person name="Wiebenga A."/>
            <person name="Kun R.S."/>
            <person name="Lubbers R.J."/>
            <person name="Makela M.R."/>
            <person name="Barry K."/>
            <person name="Chovatia M."/>
            <person name="Clum A."/>
            <person name="Daum C."/>
            <person name="Haridas S."/>
            <person name="He G."/>
            <person name="LaButti K."/>
            <person name="Lipzen A."/>
            <person name="Mondo S."/>
            <person name="Riley R."/>
            <person name="Salamov A."/>
            <person name="Simmons B.A."/>
            <person name="Magnuson J.K."/>
            <person name="Henrissat B."/>
            <person name="Mortensen U.H."/>
            <person name="Larsen T.O."/>
            <person name="Devries R.P."/>
            <person name="Grigoriev I.V."/>
            <person name="Machida M."/>
            <person name="Baker S.E."/>
            <person name="Andersen M.R."/>
        </authorList>
    </citation>
    <scope>NUCLEOTIDE SEQUENCE [LARGE SCALE GENOMIC DNA]</scope>
    <source>
        <strain evidence="6 7">CBS 151.66</strain>
    </source>
</reference>
<protein>
    <recommendedName>
        <fullName evidence="5">HMG box domain-containing protein</fullName>
    </recommendedName>
</protein>
<dbReference type="PANTHER" id="PTHR45789:SF2">
    <property type="entry name" value="FI18025P1"/>
    <property type="match status" value="1"/>
</dbReference>
<evidence type="ECO:0000256" key="3">
    <source>
        <dbReference type="PROSITE-ProRule" id="PRU00267"/>
    </source>
</evidence>
<feature type="DNA-binding region" description="HMG box" evidence="3">
    <location>
        <begin position="84"/>
        <end position="152"/>
    </location>
</feature>
<evidence type="ECO:0000256" key="4">
    <source>
        <dbReference type="SAM" id="MobiDB-lite"/>
    </source>
</evidence>
<feature type="region of interest" description="Disordered" evidence="4">
    <location>
        <begin position="1"/>
        <end position="42"/>
    </location>
</feature>
<dbReference type="InterPro" id="IPR036910">
    <property type="entry name" value="HMG_box_dom_sf"/>
</dbReference>
<dbReference type="Gene3D" id="1.10.30.10">
    <property type="entry name" value="High mobility group box domain"/>
    <property type="match status" value="1"/>
</dbReference>
<dbReference type="PANTHER" id="PTHR45789">
    <property type="entry name" value="FI18025P1"/>
    <property type="match status" value="1"/>
</dbReference>
<accession>A0A5N5WMS8</accession>
<dbReference type="SUPFAM" id="SSF47095">
    <property type="entry name" value="HMG-box"/>
    <property type="match status" value="1"/>
</dbReference>